<protein>
    <submittedName>
        <fullName evidence="1">Uncharacterized protein</fullName>
    </submittedName>
</protein>
<dbReference type="RefSeq" id="WP_013505310.1">
    <property type="nucleotide sequence ID" value="NC_014836.1"/>
</dbReference>
<proteinExistence type="predicted"/>
<dbReference type="InParanoid" id="E6W1G6"/>
<name>E6W1G6_DESIS</name>
<dbReference type="Proteomes" id="UP000002572">
    <property type="component" value="Chromosome"/>
</dbReference>
<dbReference type="HOGENOM" id="CLU_857192_0_0_0"/>
<reference evidence="1 2" key="1">
    <citation type="submission" date="2010-12" db="EMBL/GenBank/DDBJ databases">
        <title>Complete sequence of Desulfurispirillum indicum S5.</title>
        <authorList>
            <consortium name="US DOE Joint Genome Institute"/>
            <person name="Lucas S."/>
            <person name="Copeland A."/>
            <person name="Lapidus A."/>
            <person name="Cheng J.-F."/>
            <person name="Goodwin L."/>
            <person name="Pitluck S."/>
            <person name="Chertkov O."/>
            <person name="Held B."/>
            <person name="Detter J.C."/>
            <person name="Han C."/>
            <person name="Tapia R."/>
            <person name="Land M."/>
            <person name="Hauser L."/>
            <person name="Kyrpides N."/>
            <person name="Ivanova N."/>
            <person name="Mikhailova N."/>
            <person name="Haggblom M."/>
            <person name="Rauschenbach I."/>
            <person name="Bini E."/>
            <person name="Woyke T."/>
        </authorList>
    </citation>
    <scope>NUCLEOTIDE SEQUENCE [LARGE SCALE GENOMIC DNA]</scope>
    <source>
        <strain evidence="2">ATCC BAA-1389 / DSM 22839 / S5</strain>
    </source>
</reference>
<dbReference type="EMBL" id="CP002432">
    <property type="protein sequence ID" value="ADU65422.1"/>
    <property type="molecule type" value="Genomic_DNA"/>
</dbReference>
<evidence type="ECO:0000313" key="1">
    <source>
        <dbReference type="EMBL" id="ADU65422.1"/>
    </source>
</evidence>
<evidence type="ECO:0000313" key="2">
    <source>
        <dbReference type="Proteomes" id="UP000002572"/>
    </source>
</evidence>
<gene>
    <name evidence="1" type="ordered locus">Selin_0677</name>
</gene>
<organism evidence="1 2">
    <name type="scientific">Desulfurispirillum indicum (strain ATCC BAA-1389 / DSM 22839 / S5)</name>
    <dbReference type="NCBI Taxonomy" id="653733"/>
    <lineage>
        <taxon>Bacteria</taxon>
        <taxon>Pseudomonadati</taxon>
        <taxon>Chrysiogenota</taxon>
        <taxon>Chrysiogenia</taxon>
        <taxon>Chrysiogenales</taxon>
        <taxon>Chrysiogenaceae</taxon>
        <taxon>Desulfurispirillum</taxon>
    </lineage>
</organism>
<dbReference type="AlphaFoldDB" id="E6W1G6"/>
<keyword evidence="2" id="KW-1185">Reference proteome</keyword>
<accession>E6W1G6</accession>
<dbReference type="KEGG" id="din:Selin_0677"/>
<sequence length="324" mass="37022">MDGIQKASAGILSAILPNLFSTPKTPATMSLNASLRTGNAVERIGADSASFSQQALRQAKRMNLMEQSMIQAHAHAKGQNNPLNIDPEILAEARERMESLQQVELKRLARNLDIDEKMLAALTPEDLMEYYDHFLYEPDPDSDRQRLFKSIQGGVRAFSTTPEKHFATPQEFWDYKFLTDGEGNFVRDSSGSYVLDKQSLSPYAVENLLEGEFRLGSQEHKTMDQVNPAILHRMNNALESGDSQQIGNAFWMAVKSAPWEFFDPSDYHDVREAMIAKMSQIGFFGGNEHKWKVFSDEHFLADNIELLYDEMRYFELYEREYQPI</sequence>